<evidence type="ECO:0000256" key="1">
    <source>
        <dbReference type="ARBA" id="ARBA00001971"/>
    </source>
</evidence>
<evidence type="ECO:0000256" key="12">
    <source>
        <dbReference type="ARBA" id="ARBA00023136"/>
    </source>
</evidence>
<dbReference type="GO" id="GO:0005506">
    <property type="term" value="F:iron ion binding"/>
    <property type="evidence" value="ECO:0007669"/>
    <property type="project" value="InterPro"/>
</dbReference>
<protein>
    <submittedName>
        <fullName evidence="14">Cytochrome P450</fullName>
    </submittedName>
</protein>
<reference evidence="14" key="1">
    <citation type="submission" date="2020-05" db="EMBL/GenBank/DDBJ databases">
        <title>Mycena genomes resolve the evolution of fungal bioluminescence.</title>
        <authorList>
            <person name="Tsai I.J."/>
        </authorList>
    </citation>
    <scope>NUCLEOTIDE SEQUENCE</scope>
    <source>
        <strain evidence="14">CCC161011</strain>
    </source>
</reference>
<proteinExistence type="inferred from homology"/>
<comment type="pathway">
    <text evidence="3">Secondary metabolite biosynthesis; terpenoid biosynthesis.</text>
</comment>
<evidence type="ECO:0000256" key="3">
    <source>
        <dbReference type="ARBA" id="ARBA00004721"/>
    </source>
</evidence>
<dbReference type="GO" id="GO:0016705">
    <property type="term" value="F:oxidoreductase activity, acting on paired donors, with incorporation or reduction of molecular oxygen"/>
    <property type="evidence" value="ECO:0007669"/>
    <property type="project" value="InterPro"/>
</dbReference>
<dbReference type="InterPro" id="IPR001128">
    <property type="entry name" value="Cyt_P450"/>
</dbReference>
<dbReference type="PANTHER" id="PTHR24305:SF166">
    <property type="entry name" value="CYTOCHROME P450 12A4, MITOCHONDRIAL-RELATED"/>
    <property type="match status" value="1"/>
</dbReference>
<dbReference type="InterPro" id="IPR036396">
    <property type="entry name" value="Cyt_P450_sf"/>
</dbReference>
<evidence type="ECO:0000256" key="9">
    <source>
        <dbReference type="ARBA" id="ARBA00023002"/>
    </source>
</evidence>
<keyword evidence="5" id="KW-0349">Heme</keyword>
<evidence type="ECO:0000256" key="4">
    <source>
        <dbReference type="ARBA" id="ARBA00010617"/>
    </source>
</evidence>
<dbReference type="InterPro" id="IPR050121">
    <property type="entry name" value="Cytochrome_P450_monoxygenase"/>
</dbReference>
<dbReference type="GO" id="GO:0016020">
    <property type="term" value="C:membrane"/>
    <property type="evidence" value="ECO:0007669"/>
    <property type="project" value="UniProtKB-SubCell"/>
</dbReference>
<dbReference type="AlphaFoldDB" id="A0A8H6X8N5"/>
<keyword evidence="7" id="KW-0479">Metal-binding</keyword>
<comment type="cofactor">
    <cofactor evidence="1">
        <name>heme</name>
        <dbReference type="ChEBI" id="CHEBI:30413"/>
    </cofactor>
</comment>
<evidence type="ECO:0000256" key="5">
    <source>
        <dbReference type="ARBA" id="ARBA00022617"/>
    </source>
</evidence>
<evidence type="ECO:0000256" key="10">
    <source>
        <dbReference type="ARBA" id="ARBA00023004"/>
    </source>
</evidence>
<dbReference type="Gene3D" id="1.10.630.10">
    <property type="entry name" value="Cytochrome P450"/>
    <property type="match status" value="2"/>
</dbReference>
<dbReference type="OrthoDB" id="1470350at2759"/>
<dbReference type="Proteomes" id="UP000620124">
    <property type="component" value="Unassembled WGS sequence"/>
</dbReference>
<evidence type="ECO:0000256" key="13">
    <source>
        <dbReference type="SAM" id="Phobius"/>
    </source>
</evidence>
<evidence type="ECO:0000256" key="8">
    <source>
        <dbReference type="ARBA" id="ARBA00022989"/>
    </source>
</evidence>
<dbReference type="EMBL" id="JACAZI010000023">
    <property type="protein sequence ID" value="KAF7336142.1"/>
    <property type="molecule type" value="Genomic_DNA"/>
</dbReference>
<organism evidence="14 15">
    <name type="scientific">Mycena venus</name>
    <dbReference type="NCBI Taxonomy" id="2733690"/>
    <lineage>
        <taxon>Eukaryota</taxon>
        <taxon>Fungi</taxon>
        <taxon>Dikarya</taxon>
        <taxon>Basidiomycota</taxon>
        <taxon>Agaricomycotina</taxon>
        <taxon>Agaricomycetes</taxon>
        <taxon>Agaricomycetidae</taxon>
        <taxon>Agaricales</taxon>
        <taxon>Marasmiineae</taxon>
        <taxon>Mycenaceae</taxon>
        <taxon>Mycena</taxon>
    </lineage>
</organism>
<evidence type="ECO:0000256" key="7">
    <source>
        <dbReference type="ARBA" id="ARBA00022723"/>
    </source>
</evidence>
<dbReference type="GO" id="GO:0020037">
    <property type="term" value="F:heme binding"/>
    <property type="evidence" value="ECO:0007669"/>
    <property type="project" value="InterPro"/>
</dbReference>
<keyword evidence="15" id="KW-1185">Reference proteome</keyword>
<keyword evidence="9" id="KW-0560">Oxidoreductase</keyword>
<dbReference type="GO" id="GO:0004497">
    <property type="term" value="F:monooxygenase activity"/>
    <property type="evidence" value="ECO:0007669"/>
    <property type="project" value="UniProtKB-KW"/>
</dbReference>
<name>A0A8H6X8N5_9AGAR</name>
<dbReference type="Pfam" id="PF00067">
    <property type="entry name" value="p450"/>
    <property type="match status" value="2"/>
</dbReference>
<feature type="transmembrane region" description="Helical" evidence="13">
    <location>
        <begin position="55"/>
        <end position="77"/>
    </location>
</feature>
<evidence type="ECO:0000256" key="11">
    <source>
        <dbReference type="ARBA" id="ARBA00023033"/>
    </source>
</evidence>
<keyword evidence="11" id="KW-0503">Monooxygenase</keyword>
<accession>A0A8H6X8N5</accession>
<keyword evidence="10" id="KW-0408">Iron</keyword>
<dbReference type="PANTHER" id="PTHR24305">
    <property type="entry name" value="CYTOCHROME P450"/>
    <property type="match status" value="1"/>
</dbReference>
<comment type="caution">
    <text evidence="14">The sequence shown here is derived from an EMBL/GenBank/DDBJ whole genome shotgun (WGS) entry which is preliminary data.</text>
</comment>
<dbReference type="SUPFAM" id="SSF48264">
    <property type="entry name" value="Cytochrome P450"/>
    <property type="match status" value="1"/>
</dbReference>
<keyword evidence="12 13" id="KW-0472">Membrane</keyword>
<gene>
    <name evidence="14" type="ORF">MVEN_02161500</name>
</gene>
<comment type="similarity">
    <text evidence="4">Belongs to the cytochrome P450 family.</text>
</comment>
<evidence type="ECO:0000256" key="6">
    <source>
        <dbReference type="ARBA" id="ARBA00022692"/>
    </source>
</evidence>
<evidence type="ECO:0000313" key="14">
    <source>
        <dbReference type="EMBL" id="KAF7336142.1"/>
    </source>
</evidence>
<evidence type="ECO:0000313" key="15">
    <source>
        <dbReference type="Proteomes" id="UP000620124"/>
    </source>
</evidence>
<keyword evidence="8 13" id="KW-1133">Transmembrane helix</keyword>
<comment type="subcellular location">
    <subcellularLocation>
        <location evidence="2">Membrane</location>
    </subcellularLocation>
</comment>
<keyword evidence="6 13" id="KW-0812">Transmembrane</keyword>
<sequence length="547" mass="60538">MLIFCSRRRQVIDLRKTPLSLMQIELPPAGSYKGTGWCHHSTTHELRTEMLTTGLASYGVDYATIFVVAGLAIYFALYRRNNLRDIPGPPSSSWIFGNMLQLMLPPQYGDHEFTWLTEFGPVYLIKGCFGQNRLMVSDPLALQYILNSPHFGHGPNLENAINLMFDQNAIMAAKGETHKRLRAALNIGFTSSAVRNYQPIFERVAEKITERLDKCSGSLTDLYPILSPATLSAISEAVLGCSTRDLGEEFVANNEHVMRISSSQSSTQIIADAIASRLPKMVWGAAANLPTATFKVLRAVKSLARQIGRQAVADKLAAIQQGANTRTDVFGMLLDPEQSDMKKNVLTEDELVAQTGILMIDIQNSNINYAQKSMRHSVVQPALFSHESMPLLNAFIKAWLKLSMGLYPPGVLPERIAVQDTVIPLTNGIKTSTGEVMNHIPVQKGQVVHVAIASYQRLQSRWGEDAHRFRPSRWIDGTVVQGQAVAFSVVHGWRFAILEMQVFFSELVGTFSFALPGDHCLRTLNANSLILVAPSGEKAAPLYITRI</sequence>
<evidence type="ECO:0000256" key="2">
    <source>
        <dbReference type="ARBA" id="ARBA00004370"/>
    </source>
</evidence>